<dbReference type="InterPro" id="IPR014747">
    <property type="entry name" value="Bac_photo_RC_H_C"/>
</dbReference>
<dbReference type="InterPro" id="IPR052967">
    <property type="entry name" value="Stress_Response_Assoc"/>
</dbReference>
<dbReference type="AlphaFoldDB" id="A0A3N2H920"/>
<feature type="region of interest" description="Disordered" evidence="1">
    <location>
        <begin position="111"/>
        <end position="130"/>
    </location>
</feature>
<evidence type="ECO:0000259" key="3">
    <source>
        <dbReference type="Pfam" id="PF09557"/>
    </source>
</evidence>
<reference evidence="4 5" key="1">
    <citation type="submission" date="2018-11" db="EMBL/GenBank/DDBJ databases">
        <title>Sequencing the genomes of 1000 actinobacteria strains.</title>
        <authorList>
            <person name="Klenk H.-P."/>
        </authorList>
    </citation>
    <scope>NUCLEOTIDE SEQUENCE [LARGE SCALE GENOMIC DNA]</scope>
    <source>
        <strain evidence="4 5">DSM 44348</strain>
    </source>
</reference>
<protein>
    <submittedName>
        <fullName evidence="4">Uncharacterized protein (TIGR02271 family)</fullName>
    </submittedName>
</protein>
<keyword evidence="5" id="KW-1185">Reference proteome</keyword>
<accession>A0A3N2H920</accession>
<feature type="compositionally biased region" description="Basic and acidic residues" evidence="1">
    <location>
        <begin position="269"/>
        <end position="285"/>
    </location>
</feature>
<dbReference type="InterPro" id="IPR011033">
    <property type="entry name" value="PRC_barrel-like_sf"/>
</dbReference>
<dbReference type="InterPro" id="IPR027275">
    <property type="entry name" value="PRC-brl_dom"/>
</dbReference>
<evidence type="ECO:0000313" key="5">
    <source>
        <dbReference type="Proteomes" id="UP000274843"/>
    </source>
</evidence>
<feature type="region of interest" description="Disordered" evidence="1">
    <location>
        <begin position="1"/>
        <end position="30"/>
    </location>
</feature>
<dbReference type="PANTHER" id="PTHR38463">
    <property type="entry name" value="STRESS RESPONSE PROTEIN YSNF"/>
    <property type="match status" value="1"/>
</dbReference>
<comment type="caution">
    <text evidence="4">The sequence shown here is derived from an EMBL/GenBank/DDBJ whole genome shotgun (WGS) entry which is preliminary data.</text>
</comment>
<feature type="region of interest" description="Disordered" evidence="1">
    <location>
        <begin position="141"/>
        <end position="179"/>
    </location>
</feature>
<feature type="domain" description="DUF2382" evidence="3">
    <location>
        <begin position="165"/>
        <end position="276"/>
    </location>
</feature>
<dbReference type="Proteomes" id="UP000274843">
    <property type="component" value="Unassembled WGS sequence"/>
</dbReference>
<dbReference type="EMBL" id="RKHY01000001">
    <property type="protein sequence ID" value="ROS45009.1"/>
    <property type="molecule type" value="Genomic_DNA"/>
</dbReference>
<dbReference type="GO" id="GO:0019684">
    <property type="term" value="P:photosynthesis, light reaction"/>
    <property type="evidence" value="ECO:0007669"/>
    <property type="project" value="InterPro"/>
</dbReference>
<feature type="domain" description="PRC-barrel" evidence="2">
    <location>
        <begin position="38"/>
        <end position="108"/>
    </location>
</feature>
<organism evidence="4 5">
    <name type="scientific">Amycolatopsis thermoflava</name>
    <dbReference type="NCBI Taxonomy" id="84480"/>
    <lineage>
        <taxon>Bacteria</taxon>
        <taxon>Bacillati</taxon>
        <taxon>Actinomycetota</taxon>
        <taxon>Actinomycetes</taxon>
        <taxon>Pseudonocardiales</taxon>
        <taxon>Pseudonocardiaceae</taxon>
        <taxon>Amycolatopsis</taxon>
        <taxon>Amycolatopsis methanolica group</taxon>
    </lineage>
</organism>
<feature type="compositionally biased region" description="Basic and acidic residues" evidence="1">
    <location>
        <begin position="164"/>
        <end position="179"/>
    </location>
</feature>
<dbReference type="GO" id="GO:0030077">
    <property type="term" value="C:plasma membrane light-harvesting complex"/>
    <property type="evidence" value="ECO:0007669"/>
    <property type="project" value="InterPro"/>
</dbReference>
<dbReference type="SUPFAM" id="SSF50346">
    <property type="entry name" value="PRC-barrel domain"/>
    <property type="match status" value="1"/>
</dbReference>
<evidence type="ECO:0000313" key="4">
    <source>
        <dbReference type="EMBL" id="ROS45009.1"/>
    </source>
</evidence>
<sequence>MDPTEQNDVFVGVGFPSNRRPSAGASSEGTTMTEIGTRYFADWAGHTLYHTSGEKIGHVEELWTDDEQGHPTWLTVRTGLFGTHDSLVPVQGVRPRDDGDLETTYPKDLIKDAPRVTPDPTAQGRHIDESEEQRLYRHYQVPQQAEPARETTGRDISGPTTDDAMTRSEERLRVGTEQRERGRARLRKYVVTETEQVQVPVTREEVRVEREAITDANRGQAMDGPAISEEEHEVVLREERPVVETEAVPVERVRLAKEEVQDTETVAGEVRKEHIEADTGRERRA</sequence>
<evidence type="ECO:0000256" key="1">
    <source>
        <dbReference type="SAM" id="MobiDB-lite"/>
    </source>
</evidence>
<dbReference type="Gene3D" id="3.90.50.10">
    <property type="entry name" value="Photosynthetic Reaction Center, subunit H, domain 2"/>
    <property type="match status" value="1"/>
</dbReference>
<dbReference type="Pfam" id="PF05239">
    <property type="entry name" value="PRC"/>
    <property type="match status" value="1"/>
</dbReference>
<name>A0A3N2H920_9PSEU</name>
<dbReference type="PANTHER" id="PTHR38463:SF1">
    <property type="entry name" value="STRESS RESPONSE PROTEIN YSNF"/>
    <property type="match status" value="1"/>
</dbReference>
<proteinExistence type="predicted"/>
<dbReference type="InterPro" id="IPR019060">
    <property type="entry name" value="DUF2382"/>
</dbReference>
<evidence type="ECO:0000259" key="2">
    <source>
        <dbReference type="Pfam" id="PF05239"/>
    </source>
</evidence>
<feature type="region of interest" description="Disordered" evidence="1">
    <location>
        <begin position="259"/>
        <end position="285"/>
    </location>
</feature>
<gene>
    <name evidence="4" type="ORF">EDD35_7467</name>
</gene>
<dbReference type="Pfam" id="PF09557">
    <property type="entry name" value="DUF2382"/>
    <property type="match status" value="1"/>
</dbReference>